<reference evidence="1 2" key="1">
    <citation type="submission" date="2013-05" db="EMBL/GenBank/DDBJ databases">
        <title>Genome assembly of Chondromyces apiculatus DSM 436.</title>
        <authorList>
            <person name="Sharma G."/>
            <person name="Khatri I."/>
            <person name="Kaur C."/>
            <person name="Mayilraj S."/>
            <person name="Subramanian S."/>
        </authorList>
    </citation>
    <scope>NUCLEOTIDE SEQUENCE [LARGE SCALE GENOMIC DNA]</scope>
    <source>
        <strain evidence="1 2">DSM 436</strain>
    </source>
</reference>
<protein>
    <recommendedName>
        <fullName evidence="3">SpoVT-AbrB domain-containing protein</fullName>
    </recommendedName>
</protein>
<gene>
    <name evidence="1" type="ORF">CAP_7650</name>
</gene>
<evidence type="ECO:0000313" key="2">
    <source>
        <dbReference type="Proteomes" id="UP000019678"/>
    </source>
</evidence>
<dbReference type="Proteomes" id="UP000019678">
    <property type="component" value="Unassembled WGS sequence"/>
</dbReference>
<comment type="caution">
    <text evidence="1">The sequence shown here is derived from an EMBL/GenBank/DDBJ whole genome shotgun (WGS) entry which is preliminary data.</text>
</comment>
<name>A0A017SYM1_9BACT</name>
<dbReference type="RefSeq" id="WP_044248458.1">
    <property type="nucleotide sequence ID" value="NZ_ASRX01000069.1"/>
</dbReference>
<dbReference type="EMBL" id="ASRX01000069">
    <property type="protein sequence ID" value="EYF01882.1"/>
    <property type="molecule type" value="Genomic_DNA"/>
</dbReference>
<sequence>MNAILSDVREGVSDLRVTDGDELISREDRTSGGALYLGDDWGVGWVLSRANVVALRDELTGWLAPSQERVRRQLDRELREGAVGHVDSDGRTTLPQHLLVDLGLERGGDLWFLRPTPVRQWEAWTAEQLDRAFGWSTAQASKGGA</sequence>
<keyword evidence="2" id="KW-1185">Reference proteome</keyword>
<evidence type="ECO:0008006" key="3">
    <source>
        <dbReference type="Google" id="ProtNLM"/>
    </source>
</evidence>
<dbReference type="STRING" id="1192034.CAP_7650"/>
<dbReference type="AlphaFoldDB" id="A0A017SYM1"/>
<organism evidence="1 2">
    <name type="scientific">Chondromyces apiculatus DSM 436</name>
    <dbReference type="NCBI Taxonomy" id="1192034"/>
    <lineage>
        <taxon>Bacteria</taxon>
        <taxon>Pseudomonadati</taxon>
        <taxon>Myxococcota</taxon>
        <taxon>Polyangia</taxon>
        <taxon>Polyangiales</taxon>
        <taxon>Polyangiaceae</taxon>
        <taxon>Chondromyces</taxon>
    </lineage>
</organism>
<evidence type="ECO:0000313" key="1">
    <source>
        <dbReference type="EMBL" id="EYF01882.1"/>
    </source>
</evidence>
<proteinExistence type="predicted"/>
<accession>A0A017SYM1</accession>